<dbReference type="SMART" id="SM00812">
    <property type="entry name" value="Alpha_L_fucos"/>
    <property type="match status" value="1"/>
</dbReference>
<keyword evidence="4" id="KW-0732">Signal</keyword>
<evidence type="ECO:0000313" key="9">
    <source>
        <dbReference type="Proteomes" id="UP000650466"/>
    </source>
</evidence>
<evidence type="ECO:0000256" key="2">
    <source>
        <dbReference type="ARBA" id="ARBA00007951"/>
    </source>
</evidence>
<dbReference type="GO" id="GO:0006004">
    <property type="term" value="P:fucose metabolic process"/>
    <property type="evidence" value="ECO:0007669"/>
    <property type="project" value="InterPro"/>
</dbReference>
<accession>A0A926QGN1</accession>
<gene>
    <name evidence="8" type="ORF">ICC18_00630</name>
</gene>
<protein>
    <recommendedName>
        <fullName evidence="3">alpha-L-fucosidase</fullName>
        <ecNumber evidence="3">3.2.1.51</ecNumber>
    </recommendedName>
</protein>
<dbReference type="InterPro" id="IPR016286">
    <property type="entry name" value="FUC_metazoa-typ"/>
</dbReference>
<evidence type="ECO:0000313" key="8">
    <source>
        <dbReference type="EMBL" id="MBD0378625.1"/>
    </source>
</evidence>
<evidence type="ECO:0000256" key="5">
    <source>
        <dbReference type="ARBA" id="ARBA00022801"/>
    </source>
</evidence>
<dbReference type="EMBL" id="JACVVD010000001">
    <property type="protein sequence ID" value="MBD0378625.1"/>
    <property type="molecule type" value="Genomic_DNA"/>
</dbReference>
<comment type="similarity">
    <text evidence="2">Belongs to the glycosyl hydrolase 29 family.</text>
</comment>
<comment type="function">
    <text evidence="1">Alpha-L-fucosidase is responsible for hydrolyzing the alpha-1,6-linked fucose joined to the reducing-end N-acetylglucosamine of the carbohydrate moieties of glycoproteins.</text>
</comment>
<keyword evidence="9" id="KW-1185">Reference proteome</keyword>
<dbReference type="PANTHER" id="PTHR10030:SF37">
    <property type="entry name" value="ALPHA-L-FUCOSIDASE-RELATED"/>
    <property type="match status" value="1"/>
</dbReference>
<evidence type="ECO:0000256" key="6">
    <source>
        <dbReference type="ARBA" id="ARBA00023295"/>
    </source>
</evidence>
<dbReference type="GO" id="GO:0016139">
    <property type="term" value="P:glycoside catabolic process"/>
    <property type="evidence" value="ECO:0007669"/>
    <property type="project" value="TreeGrafter"/>
</dbReference>
<dbReference type="GO" id="GO:0005764">
    <property type="term" value="C:lysosome"/>
    <property type="evidence" value="ECO:0007669"/>
    <property type="project" value="TreeGrafter"/>
</dbReference>
<evidence type="ECO:0000256" key="1">
    <source>
        <dbReference type="ARBA" id="ARBA00004071"/>
    </source>
</evidence>
<evidence type="ECO:0000259" key="7">
    <source>
        <dbReference type="Pfam" id="PF01120"/>
    </source>
</evidence>
<dbReference type="PRINTS" id="PR00741">
    <property type="entry name" value="GLHYDRLASE29"/>
</dbReference>
<dbReference type="InterPro" id="IPR000933">
    <property type="entry name" value="Glyco_hydro_29"/>
</dbReference>
<dbReference type="GO" id="GO:0004560">
    <property type="term" value="F:alpha-L-fucosidase activity"/>
    <property type="evidence" value="ECO:0007669"/>
    <property type="project" value="InterPro"/>
</dbReference>
<dbReference type="InterPro" id="IPR017853">
    <property type="entry name" value="GH"/>
</dbReference>
<keyword evidence="6" id="KW-0326">Glycosidase</keyword>
<dbReference type="PANTHER" id="PTHR10030">
    <property type="entry name" value="ALPHA-L-FUCOSIDASE"/>
    <property type="match status" value="1"/>
</dbReference>
<comment type="caution">
    <text evidence="8">The sequence shown here is derived from an EMBL/GenBank/DDBJ whole genome shotgun (WGS) entry which is preliminary data.</text>
</comment>
<evidence type="ECO:0000256" key="4">
    <source>
        <dbReference type="ARBA" id="ARBA00022729"/>
    </source>
</evidence>
<dbReference type="RefSeq" id="WP_188172451.1">
    <property type="nucleotide sequence ID" value="NZ_JACVVD010000001.1"/>
</dbReference>
<sequence>MTFEVERTNGDSGWFTHDRFGLFIHWGLYSLAARHEWLQSRERLSGEKYRSKYFNKFDPDLYDPDLWAQLASDAGMKYAVATTKHHEGFCLWDSKLTDYKAPNTPAGRDLIRPMAEAFRKRGMKVGFYHSLIDWHHPHYTIDTKHPLRFDPEAVADSANKDFSLYREYLYGQTKELLTEYGKVDLLFYDFSFPDENGLPGKGKDDWGSGELIKLIRSLQPDVLLNDRLQIGGDITTPEQYIPTKWVEIDGKRVVWETPNTFSGSWGYYRDEESWKSVDMLVKMLIDVVSKGGNLLLNVGPTGRGEFDESSIDRLKGIGDWMKRHSRSIYGCTQAPESVECPQDCRLTYNPETNRLYVHVYSWPFKSIHLHGMAGQVEYAQLLNDASEIRFKQGYVESGIDNGAYKEGRDESTLVLSLPVKRPDVAVPVIELFLKGGPMLR</sequence>
<dbReference type="Proteomes" id="UP000650466">
    <property type="component" value="Unassembled WGS sequence"/>
</dbReference>
<name>A0A926QGN1_9BACL</name>
<dbReference type="Gene3D" id="3.20.20.80">
    <property type="entry name" value="Glycosidases"/>
    <property type="match status" value="1"/>
</dbReference>
<keyword evidence="5" id="KW-0378">Hydrolase</keyword>
<dbReference type="PIRSF" id="PIRSF001092">
    <property type="entry name" value="Alpha-L-fucosidase"/>
    <property type="match status" value="1"/>
</dbReference>
<organism evidence="8 9">
    <name type="scientific">Paenibacillus sedimenti</name>
    <dbReference type="NCBI Taxonomy" id="2770274"/>
    <lineage>
        <taxon>Bacteria</taxon>
        <taxon>Bacillati</taxon>
        <taxon>Bacillota</taxon>
        <taxon>Bacilli</taxon>
        <taxon>Bacillales</taxon>
        <taxon>Paenibacillaceae</taxon>
        <taxon>Paenibacillus</taxon>
    </lineage>
</organism>
<evidence type="ECO:0000256" key="3">
    <source>
        <dbReference type="ARBA" id="ARBA00012662"/>
    </source>
</evidence>
<proteinExistence type="inferred from homology"/>
<dbReference type="InterPro" id="IPR057739">
    <property type="entry name" value="Glyco_hydro_29_N"/>
</dbReference>
<dbReference type="Pfam" id="PF01120">
    <property type="entry name" value="Alpha_L_fucos"/>
    <property type="match status" value="1"/>
</dbReference>
<dbReference type="EC" id="3.2.1.51" evidence="3"/>
<reference evidence="8" key="1">
    <citation type="submission" date="2020-09" db="EMBL/GenBank/DDBJ databases">
        <title>Draft Genome Sequence of Paenibacillus sp. WST5.</title>
        <authorList>
            <person name="Bao Z."/>
        </authorList>
    </citation>
    <scope>NUCLEOTIDE SEQUENCE</scope>
    <source>
        <strain evidence="8">WST5</strain>
    </source>
</reference>
<dbReference type="AlphaFoldDB" id="A0A926QGN1"/>
<feature type="domain" description="Glycoside hydrolase family 29 N-terminal" evidence="7">
    <location>
        <begin position="12"/>
        <end position="324"/>
    </location>
</feature>
<dbReference type="SUPFAM" id="SSF51445">
    <property type="entry name" value="(Trans)glycosidases"/>
    <property type="match status" value="1"/>
</dbReference>